<feature type="region of interest" description="Disordered" evidence="1">
    <location>
        <begin position="63"/>
        <end position="84"/>
    </location>
</feature>
<dbReference type="AlphaFoldDB" id="A0A3P7NN34"/>
<name>A0A3P7NN34_DIBLA</name>
<organism evidence="2 3">
    <name type="scientific">Dibothriocephalus latus</name>
    <name type="common">Fish tapeworm</name>
    <name type="synonym">Diphyllobothrium latum</name>
    <dbReference type="NCBI Taxonomy" id="60516"/>
    <lineage>
        <taxon>Eukaryota</taxon>
        <taxon>Metazoa</taxon>
        <taxon>Spiralia</taxon>
        <taxon>Lophotrochozoa</taxon>
        <taxon>Platyhelminthes</taxon>
        <taxon>Cestoda</taxon>
        <taxon>Eucestoda</taxon>
        <taxon>Diphyllobothriidea</taxon>
        <taxon>Diphyllobothriidae</taxon>
        <taxon>Dibothriocephalus</taxon>
    </lineage>
</organism>
<protein>
    <submittedName>
        <fullName evidence="2">Uncharacterized protein</fullName>
    </submittedName>
</protein>
<dbReference type="Proteomes" id="UP000281553">
    <property type="component" value="Unassembled WGS sequence"/>
</dbReference>
<accession>A0A3P7NN34</accession>
<reference evidence="2 3" key="1">
    <citation type="submission" date="2018-11" db="EMBL/GenBank/DDBJ databases">
        <authorList>
            <consortium name="Pathogen Informatics"/>
        </authorList>
    </citation>
    <scope>NUCLEOTIDE SEQUENCE [LARGE SCALE GENOMIC DNA]</scope>
</reference>
<feature type="compositionally biased region" description="Low complexity" evidence="1">
    <location>
        <begin position="68"/>
        <end position="84"/>
    </location>
</feature>
<proteinExistence type="predicted"/>
<keyword evidence="3" id="KW-1185">Reference proteome</keyword>
<evidence type="ECO:0000313" key="2">
    <source>
        <dbReference type="EMBL" id="VDN38513.1"/>
    </source>
</evidence>
<evidence type="ECO:0000313" key="3">
    <source>
        <dbReference type="Proteomes" id="UP000281553"/>
    </source>
</evidence>
<dbReference type="EMBL" id="UYRU01093282">
    <property type="protein sequence ID" value="VDN38513.1"/>
    <property type="molecule type" value="Genomic_DNA"/>
</dbReference>
<evidence type="ECO:0000256" key="1">
    <source>
        <dbReference type="SAM" id="MobiDB-lite"/>
    </source>
</evidence>
<gene>
    <name evidence="2" type="ORF">DILT_LOCUS17621</name>
</gene>
<sequence length="129" mass="13912">MTPGDSEPQPVILPALNTRTLLKLLSYNGLEKYAGLQNFCGALSIAHPEPPLNSLSSPERTITAAHLPFSPSNRSPSSPYSPSSITSFKNDLHLFGSSGQFCSLRALLGPLSYDEVIKAFPSEVEVHFP</sequence>